<organism evidence="1 2">
    <name type="scientific">Pseudoduganella danionis</name>
    <dbReference type="NCBI Taxonomy" id="1890295"/>
    <lineage>
        <taxon>Bacteria</taxon>
        <taxon>Pseudomonadati</taxon>
        <taxon>Pseudomonadota</taxon>
        <taxon>Betaproteobacteria</taxon>
        <taxon>Burkholderiales</taxon>
        <taxon>Oxalobacteraceae</taxon>
        <taxon>Telluria group</taxon>
        <taxon>Pseudoduganella</taxon>
    </lineage>
</organism>
<proteinExistence type="predicted"/>
<reference evidence="1 2" key="1">
    <citation type="submission" date="2019-11" db="EMBL/GenBank/DDBJ databases">
        <title>Type strains purchased from KCTC, JCM and DSMZ.</title>
        <authorList>
            <person name="Lu H."/>
        </authorList>
    </citation>
    <scope>NUCLEOTIDE SEQUENCE [LARGE SCALE GENOMIC DNA]</scope>
    <source>
        <strain evidence="1 2">DSM 103461</strain>
    </source>
</reference>
<accession>A0ABW9SM46</accession>
<comment type="caution">
    <text evidence="1">The sequence shown here is derived from an EMBL/GenBank/DDBJ whole genome shotgun (WGS) entry which is preliminary data.</text>
</comment>
<dbReference type="EMBL" id="WNKW01000001">
    <property type="protein sequence ID" value="MTW31722.1"/>
    <property type="molecule type" value="Genomic_DNA"/>
</dbReference>
<dbReference type="Proteomes" id="UP000735592">
    <property type="component" value="Unassembled WGS sequence"/>
</dbReference>
<name>A0ABW9SM46_9BURK</name>
<evidence type="ECO:0000313" key="2">
    <source>
        <dbReference type="Proteomes" id="UP000735592"/>
    </source>
</evidence>
<keyword evidence="2" id="KW-1185">Reference proteome</keyword>
<evidence type="ECO:0000313" key="1">
    <source>
        <dbReference type="EMBL" id="MTW31722.1"/>
    </source>
</evidence>
<gene>
    <name evidence="1" type="ORF">GM655_02660</name>
</gene>
<protein>
    <submittedName>
        <fullName evidence="1">Uncharacterized protein</fullName>
    </submittedName>
</protein>
<dbReference type="RefSeq" id="WP_155433068.1">
    <property type="nucleotide sequence ID" value="NZ_JBHLXK010000001.1"/>
</dbReference>
<sequence>MAEQLELFENLSPLDRQLIALDDDGCAYAQALLEMLFADPFVIRKMSLNGSIIASKYVHLRLDEAAQILIGDNSKPARSSAWVLAMLMAQVRPLQQEAIVLSPILILKRRSGHQAREPPNTDIKRWLALSACSSVILDRLTLGLILLVKIEVNVRH</sequence>